<dbReference type="AlphaFoldDB" id="A0A1G9EPW0"/>
<protein>
    <submittedName>
        <fullName evidence="1">Uncharacterized protein</fullName>
    </submittedName>
</protein>
<evidence type="ECO:0000313" key="2">
    <source>
        <dbReference type="Proteomes" id="UP000198654"/>
    </source>
</evidence>
<evidence type="ECO:0000313" key="1">
    <source>
        <dbReference type="EMBL" id="SDK78169.1"/>
    </source>
</evidence>
<dbReference type="EMBL" id="FNGI01000001">
    <property type="protein sequence ID" value="SDK78169.1"/>
    <property type="molecule type" value="Genomic_DNA"/>
</dbReference>
<dbReference type="InterPro" id="IPR006311">
    <property type="entry name" value="TAT_signal"/>
</dbReference>
<sequence>MITRLDAPMPRRHFLLGVGAGSTLVLASPRQVLAACESEPETYNKIRLIVRDAIMQGIQVALQGEEILEASREARQQLETRLRKLVETQLPDVLEDYRSSQSWTLTNIPLEPLTDFPDHEPIMLGPSHFEYSPVERLPAQEPEHCGYVIISFIGDLIGLSIDGIDAFKKVCSDRGLGDTLEILLVSIVEGDFPRARAALEYFLEELNTRENLKTLREVLSPQNARRISAWFAGRCVPILGWALVLWDLVDAFIEYRERFQQCEFA</sequence>
<dbReference type="PROSITE" id="PS51318">
    <property type="entry name" value="TAT"/>
    <property type="match status" value="1"/>
</dbReference>
<accession>A0A1G9EPW0</accession>
<keyword evidence="2" id="KW-1185">Reference proteome</keyword>
<dbReference type="Proteomes" id="UP000198654">
    <property type="component" value="Unassembled WGS sequence"/>
</dbReference>
<reference evidence="1 2" key="1">
    <citation type="submission" date="2016-10" db="EMBL/GenBank/DDBJ databases">
        <authorList>
            <person name="de Groot N.N."/>
        </authorList>
    </citation>
    <scope>NUCLEOTIDE SEQUENCE [LARGE SCALE GENOMIC DNA]</scope>
    <source>
        <strain evidence="1 2">DSM 14789</strain>
    </source>
</reference>
<dbReference type="STRING" id="119000.SAMN05661010_00062"/>
<name>A0A1G9EPW0_9GAMM</name>
<proteinExistence type="predicted"/>
<gene>
    <name evidence="1" type="ORF">SAMN05661010_00062</name>
</gene>
<organism evidence="1 2">
    <name type="scientific">Modicisalibacter muralis</name>
    <dbReference type="NCBI Taxonomy" id="119000"/>
    <lineage>
        <taxon>Bacteria</taxon>
        <taxon>Pseudomonadati</taxon>
        <taxon>Pseudomonadota</taxon>
        <taxon>Gammaproteobacteria</taxon>
        <taxon>Oceanospirillales</taxon>
        <taxon>Halomonadaceae</taxon>
        <taxon>Modicisalibacter</taxon>
    </lineage>
</organism>